<evidence type="ECO:0000313" key="3">
    <source>
        <dbReference type="Proteomes" id="UP001218218"/>
    </source>
</evidence>
<evidence type="ECO:0008006" key="4">
    <source>
        <dbReference type="Google" id="ProtNLM"/>
    </source>
</evidence>
<reference evidence="2" key="1">
    <citation type="submission" date="2023-03" db="EMBL/GenBank/DDBJ databases">
        <title>Massive genome expansion in bonnet fungi (Mycena s.s.) driven by repeated elements and novel gene families across ecological guilds.</title>
        <authorList>
            <consortium name="Lawrence Berkeley National Laboratory"/>
            <person name="Harder C.B."/>
            <person name="Miyauchi S."/>
            <person name="Viragh M."/>
            <person name="Kuo A."/>
            <person name="Thoen E."/>
            <person name="Andreopoulos B."/>
            <person name="Lu D."/>
            <person name="Skrede I."/>
            <person name="Drula E."/>
            <person name="Henrissat B."/>
            <person name="Morin E."/>
            <person name="Kohler A."/>
            <person name="Barry K."/>
            <person name="LaButti K."/>
            <person name="Morin E."/>
            <person name="Salamov A."/>
            <person name="Lipzen A."/>
            <person name="Mereny Z."/>
            <person name="Hegedus B."/>
            <person name="Baldrian P."/>
            <person name="Stursova M."/>
            <person name="Weitz H."/>
            <person name="Taylor A."/>
            <person name="Grigoriev I.V."/>
            <person name="Nagy L.G."/>
            <person name="Martin F."/>
            <person name="Kauserud H."/>
        </authorList>
    </citation>
    <scope>NUCLEOTIDE SEQUENCE</scope>
    <source>
        <strain evidence="2">CBHHK002</strain>
    </source>
</reference>
<proteinExistence type="predicted"/>
<sequence length="165" mass="18259">MANLSQIRSSQVAAAAEPDTLIFPAKEGGNEVRSLKGKTKAQLKAMCLDYGLHVSGNMTTLRTRLQTLSEKFRNDPASCDLTPVKHHAHKGPRDGPQKTHPKQSANRRAGIIDTERITERSKDTRTANEIQELLHWAERTVARLPYKPPKADITSPQTPSVPVSF</sequence>
<comment type="caution">
    <text evidence="2">The sequence shown here is derived from an EMBL/GenBank/DDBJ whole genome shotgun (WGS) entry which is preliminary data.</text>
</comment>
<keyword evidence="3" id="KW-1185">Reference proteome</keyword>
<name>A0AAD7F2N9_9AGAR</name>
<feature type="compositionally biased region" description="Basic and acidic residues" evidence="1">
    <location>
        <begin position="113"/>
        <end position="126"/>
    </location>
</feature>
<evidence type="ECO:0000256" key="1">
    <source>
        <dbReference type="SAM" id="MobiDB-lite"/>
    </source>
</evidence>
<dbReference type="Proteomes" id="UP001218218">
    <property type="component" value="Unassembled WGS sequence"/>
</dbReference>
<accession>A0AAD7F2N9</accession>
<evidence type="ECO:0000313" key="2">
    <source>
        <dbReference type="EMBL" id="KAJ7362655.1"/>
    </source>
</evidence>
<feature type="compositionally biased region" description="Polar residues" evidence="1">
    <location>
        <begin position="154"/>
        <end position="165"/>
    </location>
</feature>
<dbReference type="AlphaFoldDB" id="A0AAD7F2N9"/>
<feature type="region of interest" description="Disordered" evidence="1">
    <location>
        <begin position="145"/>
        <end position="165"/>
    </location>
</feature>
<feature type="region of interest" description="Disordered" evidence="1">
    <location>
        <begin position="75"/>
        <end position="127"/>
    </location>
</feature>
<gene>
    <name evidence="2" type="ORF">DFH08DRAFT_841300</name>
</gene>
<organism evidence="2 3">
    <name type="scientific">Mycena albidolilacea</name>
    <dbReference type="NCBI Taxonomy" id="1033008"/>
    <lineage>
        <taxon>Eukaryota</taxon>
        <taxon>Fungi</taxon>
        <taxon>Dikarya</taxon>
        <taxon>Basidiomycota</taxon>
        <taxon>Agaricomycotina</taxon>
        <taxon>Agaricomycetes</taxon>
        <taxon>Agaricomycetidae</taxon>
        <taxon>Agaricales</taxon>
        <taxon>Marasmiineae</taxon>
        <taxon>Mycenaceae</taxon>
        <taxon>Mycena</taxon>
    </lineage>
</organism>
<protein>
    <recommendedName>
        <fullName evidence="4">SAP domain-containing protein</fullName>
    </recommendedName>
</protein>
<dbReference type="EMBL" id="JARIHO010000004">
    <property type="protein sequence ID" value="KAJ7362655.1"/>
    <property type="molecule type" value="Genomic_DNA"/>
</dbReference>